<dbReference type="AlphaFoldDB" id="A0A5J4UU97"/>
<sequence length="151" mass="17060">MLRMMEIVQIQELATKCEKKLTVAVITIRILNESTAISTFKELKVTTVTIAFNEFQRSSAVQLAISHVNVQRTKVNRSPTTLSIFQAYAGRPVSKIWSCWSMCQVGYQVRSNRIVLQLCLSRHACPNLSLAGALPRQEFNGFSCYELSIRC</sequence>
<comment type="caution">
    <text evidence="1">The sequence shown here is derived from an EMBL/GenBank/DDBJ whole genome shotgun (WGS) entry which is preliminary data.</text>
</comment>
<dbReference type="EMBL" id="SNRW01012420">
    <property type="protein sequence ID" value="KAA6373844.1"/>
    <property type="molecule type" value="Genomic_DNA"/>
</dbReference>
<dbReference type="Proteomes" id="UP000324800">
    <property type="component" value="Unassembled WGS sequence"/>
</dbReference>
<reference evidence="1 2" key="1">
    <citation type="submission" date="2019-03" db="EMBL/GenBank/DDBJ databases">
        <title>Single cell metagenomics reveals metabolic interactions within the superorganism composed of flagellate Streblomastix strix and complex community of Bacteroidetes bacteria on its surface.</title>
        <authorList>
            <person name="Treitli S.C."/>
            <person name="Kolisko M."/>
            <person name="Husnik F."/>
            <person name="Keeling P."/>
            <person name="Hampl V."/>
        </authorList>
    </citation>
    <scope>NUCLEOTIDE SEQUENCE [LARGE SCALE GENOMIC DNA]</scope>
    <source>
        <strain evidence="1">ST1C</strain>
    </source>
</reference>
<organism evidence="1 2">
    <name type="scientific">Streblomastix strix</name>
    <dbReference type="NCBI Taxonomy" id="222440"/>
    <lineage>
        <taxon>Eukaryota</taxon>
        <taxon>Metamonada</taxon>
        <taxon>Preaxostyla</taxon>
        <taxon>Oxymonadida</taxon>
        <taxon>Streblomastigidae</taxon>
        <taxon>Streblomastix</taxon>
    </lineage>
</organism>
<name>A0A5J4UU97_9EUKA</name>
<protein>
    <submittedName>
        <fullName evidence="1">Uncharacterized protein</fullName>
    </submittedName>
</protein>
<evidence type="ECO:0000313" key="1">
    <source>
        <dbReference type="EMBL" id="KAA6373844.1"/>
    </source>
</evidence>
<evidence type="ECO:0000313" key="2">
    <source>
        <dbReference type="Proteomes" id="UP000324800"/>
    </source>
</evidence>
<accession>A0A5J4UU97</accession>
<proteinExistence type="predicted"/>
<gene>
    <name evidence="1" type="ORF">EZS28_030629</name>
</gene>